<keyword evidence="4" id="KW-0472">Membrane</keyword>
<sequence>MADLTGLSTNLHAARRSRQQAPSVCARKLEGMGYAFKATLFFLFLTQLVNAQSISTSTPIPPLQWLNLTNLLSGAHPPPLKDAVMGYDETSRSLIIFGGESAGGFPQGQTYLLNLDTLAWSSPSPPTTLSRTPSARSGALGGIDAAASNRHGFVMIGGKGSDGNALSDVWEYDFINQFWSQVQISPGGPSARWGAAGGVDFRTPFISDPVVPGPNNTFYLAGGYDGSSIQPLSDVWMLKMAGTLSSNLPDSAVGSWSRIPLSSKLSPRLQSGSTVIAQKIVSSGGCNTASSKANACASNTSYVIDVDARSSISPAPCPAPRLDPVLIPNVNGFSTRFGSQAFMVLGTFDDSLWQDDGGLRKGEVDVLDINTGSWSRVLPAGDPGSSGNVAFPTPREGASAVSFSSALVGSNRNSFSDTIVFGGRDSDGNYLSEVWLLRAYSGEVSSSSDKWSGFGNGQLQTGPNANGAGVSVTYLTHCASAIASPRPPSSSSSTPTGSAPPSPTDSSAPSQPTAATFFPFDTSILHKLLAPLSLVIFQPAFILLRLAAPTFNPNTNPERHIAWTYLAIVVTIIAYAVGVAGLASSFTSISPVSMLSARSTDLLTLKTGHGQAGLAFFIGLYGLVPVLLAISFFLDQSRASSDDKSDKSTKTNLTGAEKAPSTQTEPMFSRPQSELNVSPPSSPRQRVNSWGPSSMWQRSHEAQKSHEGHRSHEGRLSEDSESLSSVGPQRTFEVLNRPARTRRGQLSAWHSAESTAAMSHQTGTLPRLGDVDWLQRRRSLNAVDELDYAISQASRPLPSTPHTTDALVTTNLQPQDTRPSIPAPFAAFIHILLHIFILGLSIITLVALWMRAPRALFAVFLIWTMGFYVVLVWLSWHGRPEKSILSVILYRLRADPHHPSSEPMTPSSQPLAVPAENEQYPFPSDPRGAGPYLHQPHYHVAMSEYSHAGPRSEETDDDPNEDEDTRQRRIEDEMGRRDVSIVTVPKRKLWIANPS</sequence>
<dbReference type="PANTHER" id="PTHR46093:SF3">
    <property type="entry name" value="ACYL-COA-BINDING DOMAIN-CONTAINING PROTEIN 4"/>
    <property type="match status" value="1"/>
</dbReference>
<dbReference type="InterPro" id="IPR015915">
    <property type="entry name" value="Kelch-typ_b-propeller"/>
</dbReference>
<dbReference type="PANTHER" id="PTHR46093">
    <property type="entry name" value="ACYL-COA-BINDING DOMAIN-CONTAINING PROTEIN 5"/>
    <property type="match status" value="1"/>
</dbReference>
<accession>A0ABR3J2V5</accession>
<dbReference type="Gene3D" id="2.120.10.80">
    <property type="entry name" value="Kelch-type beta propeller"/>
    <property type="match status" value="2"/>
</dbReference>
<keyword evidence="1" id="KW-0880">Kelch repeat</keyword>
<keyword evidence="4" id="KW-0812">Transmembrane</keyword>
<feature type="compositionally biased region" description="Polar residues" evidence="3">
    <location>
        <begin position="660"/>
        <end position="697"/>
    </location>
</feature>
<evidence type="ECO:0000256" key="1">
    <source>
        <dbReference type="ARBA" id="ARBA00022441"/>
    </source>
</evidence>
<feature type="region of interest" description="Disordered" evidence="3">
    <location>
        <begin position="483"/>
        <end position="511"/>
    </location>
</feature>
<feature type="transmembrane region" description="Helical" evidence="4">
    <location>
        <begin position="612"/>
        <end position="634"/>
    </location>
</feature>
<feature type="transmembrane region" description="Helical" evidence="4">
    <location>
        <begin position="528"/>
        <end position="548"/>
    </location>
</feature>
<dbReference type="SUPFAM" id="SSF117281">
    <property type="entry name" value="Kelch motif"/>
    <property type="match status" value="1"/>
</dbReference>
<dbReference type="Pfam" id="PF24681">
    <property type="entry name" value="Kelch_KLHDC2_KLHL20_DRC7"/>
    <property type="match status" value="1"/>
</dbReference>
<dbReference type="Proteomes" id="UP001556367">
    <property type="component" value="Unassembled WGS sequence"/>
</dbReference>
<keyword evidence="6" id="KW-1185">Reference proteome</keyword>
<feature type="compositionally biased region" description="Basic and acidic residues" evidence="3">
    <location>
        <begin position="965"/>
        <end position="979"/>
    </location>
</feature>
<comment type="caution">
    <text evidence="5">The sequence shown here is derived from an EMBL/GenBank/DDBJ whole genome shotgun (WGS) entry which is preliminary data.</text>
</comment>
<feature type="region of interest" description="Disordered" evidence="3">
    <location>
        <begin position="944"/>
        <end position="979"/>
    </location>
</feature>
<feature type="compositionally biased region" description="Acidic residues" evidence="3">
    <location>
        <begin position="954"/>
        <end position="964"/>
    </location>
</feature>
<evidence type="ECO:0000256" key="3">
    <source>
        <dbReference type="SAM" id="MobiDB-lite"/>
    </source>
</evidence>
<feature type="transmembrane region" description="Helical" evidence="4">
    <location>
        <begin position="560"/>
        <end position="586"/>
    </location>
</feature>
<evidence type="ECO:0000256" key="2">
    <source>
        <dbReference type="ARBA" id="ARBA00022737"/>
    </source>
</evidence>
<evidence type="ECO:0000313" key="5">
    <source>
        <dbReference type="EMBL" id="KAL0949966.1"/>
    </source>
</evidence>
<keyword evidence="2" id="KW-0677">Repeat</keyword>
<gene>
    <name evidence="5" type="ORF">HGRIS_009986</name>
</gene>
<organism evidence="5 6">
    <name type="scientific">Hohenbuehelia grisea</name>
    <dbReference type="NCBI Taxonomy" id="104357"/>
    <lineage>
        <taxon>Eukaryota</taxon>
        <taxon>Fungi</taxon>
        <taxon>Dikarya</taxon>
        <taxon>Basidiomycota</taxon>
        <taxon>Agaricomycotina</taxon>
        <taxon>Agaricomycetes</taxon>
        <taxon>Agaricomycetidae</taxon>
        <taxon>Agaricales</taxon>
        <taxon>Pleurotineae</taxon>
        <taxon>Pleurotaceae</taxon>
        <taxon>Hohenbuehelia</taxon>
    </lineage>
</organism>
<feature type="compositionally biased region" description="Low complexity" evidence="3">
    <location>
        <begin position="483"/>
        <end position="497"/>
    </location>
</feature>
<feature type="region of interest" description="Disordered" evidence="3">
    <location>
        <begin position="639"/>
        <end position="734"/>
    </location>
</feature>
<protein>
    <submittedName>
        <fullName evidence="5">Uncharacterized protein</fullName>
    </submittedName>
</protein>
<keyword evidence="4" id="KW-1133">Transmembrane helix</keyword>
<dbReference type="EMBL" id="JASNQZ010000012">
    <property type="protein sequence ID" value="KAL0949966.1"/>
    <property type="molecule type" value="Genomic_DNA"/>
</dbReference>
<feature type="transmembrane region" description="Helical" evidence="4">
    <location>
        <begin position="855"/>
        <end position="876"/>
    </location>
</feature>
<proteinExistence type="predicted"/>
<feature type="compositionally biased region" description="Basic and acidic residues" evidence="3">
    <location>
        <begin position="640"/>
        <end position="649"/>
    </location>
</feature>
<evidence type="ECO:0000313" key="6">
    <source>
        <dbReference type="Proteomes" id="UP001556367"/>
    </source>
</evidence>
<name>A0ABR3J2V5_9AGAR</name>
<evidence type="ECO:0000256" key="4">
    <source>
        <dbReference type="SAM" id="Phobius"/>
    </source>
</evidence>
<feature type="compositionally biased region" description="Basic and acidic residues" evidence="3">
    <location>
        <begin position="698"/>
        <end position="718"/>
    </location>
</feature>
<feature type="transmembrane region" description="Helical" evidence="4">
    <location>
        <begin position="825"/>
        <end position="849"/>
    </location>
</feature>
<feature type="region of interest" description="Disordered" evidence="3">
    <location>
        <begin position="898"/>
        <end position="926"/>
    </location>
</feature>
<reference evidence="6" key="1">
    <citation type="submission" date="2024-06" db="EMBL/GenBank/DDBJ databases">
        <title>Multi-omics analyses provide insights into the biosynthesis of the anticancer antibiotic pleurotin in Hohenbuehelia grisea.</title>
        <authorList>
            <person name="Weaver J.A."/>
            <person name="Alberti F."/>
        </authorList>
    </citation>
    <scope>NUCLEOTIDE SEQUENCE [LARGE SCALE GENOMIC DNA]</scope>
    <source>
        <strain evidence="6">T-177</strain>
    </source>
</reference>